<dbReference type="AlphaFoldDB" id="A0A7G5CDF6"/>
<sequence>MPITQLYERCSLAHQWGVIPVPRHWDPGNLTLNK</sequence>
<dbReference type="EMBL" id="CP050530">
    <property type="protein sequence ID" value="QMV47240.1"/>
    <property type="molecule type" value="Genomic_DNA"/>
</dbReference>
<accession>A0A7G5CDF6</accession>
<gene>
    <name evidence="1" type="ORF">HC356_04410</name>
</gene>
<dbReference type="NCBIfam" id="TIGR02697">
    <property type="entry name" value="WPE_wolbac"/>
    <property type="match status" value="1"/>
</dbReference>
<dbReference type="Proteomes" id="UP000515596">
    <property type="component" value="Chromosome"/>
</dbReference>
<reference evidence="1 2" key="1">
    <citation type="journal article" date="2020" name="Mol. Biol. Evol.">
        <title>Life and death of selfish genes: comparative genomics reveals the dynamic evolution of cytoplasmic incompatibility.</title>
        <authorList>
            <person name="Martinez J."/>
            <person name="Klasson L."/>
            <person name="Welch J."/>
            <person name="Jiggins F.M."/>
        </authorList>
    </citation>
    <scope>NUCLEOTIDE SEQUENCE [LARGE SCALE GENOMIC DNA]</scope>
    <source>
        <strain evidence="1">WNik</strain>
    </source>
</reference>
<dbReference type="InterPro" id="IPR014070">
    <property type="entry name" value="WPE_wolbac"/>
</dbReference>
<organism evidence="1 2">
    <name type="scientific">Wolbachia pipientis</name>
    <dbReference type="NCBI Taxonomy" id="955"/>
    <lineage>
        <taxon>Bacteria</taxon>
        <taxon>Pseudomonadati</taxon>
        <taxon>Pseudomonadota</taxon>
        <taxon>Alphaproteobacteria</taxon>
        <taxon>Rickettsiales</taxon>
        <taxon>Anaplasmataceae</taxon>
        <taxon>Wolbachieae</taxon>
        <taxon>Wolbachia</taxon>
    </lineage>
</organism>
<name>A0A7G5CDF6_WOLPI</name>
<protein>
    <submittedName>
        <fullName evidence="1">Uncharacterized protein</fullName>
    </submittedName>
</protein>
<evidence type="ECO:0000313" key="2">
    <source>
        <dbReference type="Proteomes" id="UP000515596"/>
    </source>
</evidence>
<evidence type="ECO:0000313" key="1">
    <source>
        <dbReference type="EMBL" id="QMV47240.1"/>
    </source>
</evidence>
<proteinExistence type="predicted"/>